<proteinExistence type="predicted"/>
<accession>A0A9D6VAB7</accession>
<dbReference type="EMBL" id="JACRDE010000524">
    <property type="protein sequence ID" value="MBI5251797.1"/>
    <property type="molecule type" value="Genomic_DNA"/>
</dbReference>
<gene>
    <name evidence="1" type="ORF">HY912_20075</name>
</gene>
<comment type="caution">
    <text evidence="1">The sequence shown here is derived from an EMBL/GenBank/DDBJ whole genome shotgun (WGS) entry which is preliminary data.</text>
</comment>
<evidence type="ECO:0000313" key="1">
    <source>
        <dbReference type="EMBL" id="MBI5251797.1"/>
    </source>
</evidence>
<protein>
    <submittedName>
        <fullName evidence="1">Uncharacterized protein</fullName>
    </submittedName>
</protein>
<evidence type="ECO:0000313" key="2">
    <source>
        <dbReference type="Proteomes" id="UP000807825"/>
    </source>
</evidence>
<reference evidence="1" key="1">
    <citation type="submission" date="2020-07" db="EMBL/GenBank/DDBJ databases">
        <title>Huge and variable diversity of episymbiotic CPR bacteria and DPANN archaea in groundwater ecosystems.</title>
        <authorList>
            <person name="He C.Y."/>
            <person name="Keren R."/>
            <person name="Whittaker M."/>
            <person name="Farag I.F."/>
            <person name="Doudna J."/>
            <person name="Cate J.H.D."/>
            <person name="Banfield J.F."/>
        </authorList>
    </citation>
    <scope>NUCLEOTIDE SEQUENCE</scope>
    <source>
        <strain evidence="1">NC_groundwater_1664_Pr3_B-0.1um_52_9</strain>
    </source>
</reference>
<dbReference type="AlphaFoldDB" id="A0A9D6VAB7"/>
<name>A0A9D6VAB7_9BACT</name>
<organism evidence="1 2">
    <name type="scientific">Desulfomonile tiedjei</name>
    <dbReference type="NCBI Taxonomy" id="2358"/>
    <lineage>
        <taxon>Bacteria</taxon>
        <taxon>Pseudomonadati</taxon>
        <taxon>Thermodesulfobacteriota</taxon>
        <taxon>Desulfomonilia</taxon>
        <taxon>Desulfomonilales</taxon>
        <taxon>Desulfomonilaceae</taxon>
        <taxon>Desulfomonile</taxon>
    </lineage>
</organism>
<dbReference type="Proteomes" id="UP000807825">
    <property type="component" value="Unassembled WGS sequence"/>
</dbReference>
<sequence length="129" mass="15735">MIIEEEQELEDFIEDWYYREEMHVFAKALGRYLLEFVDHLHEQDISEETRRKHTDNCWYIGYLECNFGYRDEFVPGEVFYSPEAPYDYEFKRKFFGSRSAMMAYRSTWRKLHVYTRALGHLDGAKRDSS</sequence>